<dbReference type="PANTHER" id="PTHR36041">
    <property type="entry name" value="SUCCINATE DEHYDROGENASE SUBUNIT 7A, MITOCHONDRIAL-RELATED"/>
    <property type="match status" value="1"/>
</dbReference>
<organism evidence="2 3">
    <name type="scientific">Chenopodium quinoa</name>
    <name type="common">Quinoa</name>
    <dbReference type="NCBI Taxonomy" id="63459"/>
    <lineage>
        <taxon>Eukaryota</taxon>
        <taxon>Viridiplantae</taxon>
        <taxon>Streptophyta</taxon>
        <taxon>Embryophyta</taxon>
        <taxon>Tracheophyta</taxon>
        <taxon>Spermatophyta</taxon>
        <taxon>Magnoliopsida</taxon>
        <taxon>eudicotyledons</taxon>
        <taxon>Gunneridae</taxon>
        <taxon>Pentapetalae</taxon>
        <taxon>Caryophyllales</taxon>
        <taxon>Chenopodiaceae</taxon>
        <taxon>Chenopodioideae</taxon>
        <taxon>Atripliceae</taxon>
        <taxon>Chenopodium</taxon>
    </lineage>
</organism>
<keyword evidence="1" id="KW-0812">Transmembrane</keyword>
<reference evidence="2" key="2">
    <citation type="submission" date="2021-03" db="UniProtKB">
        <authorList>
            <consortium name="EnsemblPlants"/>
        </authorList>
    </citation>
    <scope>IDENTIFICATION</scope>
</reference>
<name>A0A803L8T7_CHEQI</name>
<dbReference type="OMA" id="CACAYEI"/>
<proteinExistence type="predicted"/>
<reference evidence="2" key="1">
    <citation type="journal article" date="2017" name="Nature">
        <title>The genome of Chenopodium quinoa.</title>
        <authorList>
            <person name="Jarvis D.E."/>
            <person name="Ho Y.S."/>
            <person name="Lightfoot D.J."/>
            <person name="Schmoeckel S.M."/>
            <person name="Li B."/>
            <person name="Borm T.J.A."/>
            <person name="Ohyanagi H."/>
            <person name="Mineta K."/>
            <person name="Michell C.T."/>
            <person name="Saber N."/>
            <person name="Kharbatia N.M."/>
            <person name="Rupper R.R."/>
            <person name="Sharp A.R."/>
            <person name="Dally N."/>
            <person name="Boughton B.A."/>
            <person name="Woo Y.H."/>
            <person name="Gao G."/>
            <person name="Schijlen E.G.W.M."/>
            <person name="Guo X."/>
            <person name="Momin A.A."/>
            <person name="Negrao S."/>
            <person name="Al-Babili S."/>
            <person name="Gehring C."/>
            <person name="Roessner U."/>
            <person name="Jung C."/>
            <person name="Murphy K."/>
            <person name="Arold S.T."/>
            <person name="Gojobori T."/>
            <person name="van der Linden C.G."/>
            <person name="van Loo E.N."/>
            <person name="Jellen E.N."/>
            <person name="Maughan P.J."/>
            <person name="Tester M."/>
        </authorList>
    </citation>
    <scope>NUCLEOTIDE SEQUENCE [LARGE SCALE GENOMIC DNA]</scope>
    <source>
        <strain evidence="2">cv. PI 614886</strain>
    </source>
</reference>
<evidence type="ECO:0000256" key="1">
    <source>
        <dbReference type="SAM" id="Phobius"/>
    </source>
</evidence>
<dbReference type="Gramene" id="AUR62008276-RA">
    <property type="protein sequence ID" value="AUR62008276-RA:cds"/>
    <property type="gene ID" value="AUR62008276"/>
</dbReference>
<dbReference type="AlphaFoldDB" id="A0A803L8T7"/>
<keyword evidence="3" id="KW-1185">Reference proteome</keyword>
<dbReference type="PANTHER" id="PTHR36041:SF2">
    <property type="entry name" value="SUCCINATE DEHYDROGENASE SUBUNIT 7A, MITOCHONDRIAL-RELATED"/>
    <property type="match status" value="1"/>
</dbReference>
<dbReference type="InterPro" id="IPR034573">
    <property type="entry name" value="SDH7"/>
</dbReference>
<dbReference type="EnsemblPlants" id="AUR62008276-RA">
    <property type="protein sequence ID" value="AUR62008276-RA:cds"/>
    <property type="gene ID" value="AUR62008276"/>
</dbReference>
<evidence type="ECO:0000313" key="2">
    <source>
        <dbReference type="EnsemblPlants" id="AUR62008276-RA:cds"/>
    </source>
</evidence>
<keyword evidence="1" id="KW-1133">Transmembrane helix</keyword>
<feature type="transmembrane region" description="Helical" evidence="1">
    <location>
        <begin position="68"/>
        <end position="90"/>
    </location>
</feature>
<protein>
    <submittedName>
        <fullName evidence="2">Uncharacterized protein</fullName>
    </submittedName>
</protein>
<keyword evidence="1" id="KW-0472">Membrane</keyword>
<accession>A0A803L8T7</accession>
<dbReference type="Proteomes" id="UP000596660">
    <property type="component" value="Unplaced"/>
</dbReference>
<evidence type="ECO:0000313" key="3">
    <source>
        <dbReference type="Proteomes" id="UP000596660"/>
    </source>
</evidence>
<dbReference type="GO" id="GO:0045273">
    <property type="term" value="C:respiratory chain complex II (succinate dehydrogenase)"/>
    <property type="evidence" value="ECO:0007669"/>
    <property type="project" value="InterPro"/>
</dbReference>
<sequence>MASFLKSSVLSHLRSHPQGKESLFAQPSRKFHIDLGEREKALLEKDPALSRFKSSTQTVKRIKKAGDVLTIVVMAGILLLSTSCIYELYVRFTTREDSRKQ</sequence>